<dbReference type="EMBL" id="BNCQ01000043">
    <property type="protein sequence ID" value="GIM12448.1"/>
    <property type="molecule type" value="Genomic_DNA"/>
</dbReference>
<dbReference type="Proteomes" id="UP000722791">
    <property type="component" value="Unassembled WGS sequence"/>
</dbReference>
<dbReference type="InterPro" id="IPR052763">
    <property type="entry name" value="DnaJ_C4"/>
</dbReference>
<feature type="region of interest" description="Disordered" evidence="1">
    <location>
        <begin position="189"/>
        <end position="217"/>
    </location>
</feature>
<sequence>MTMPGLRQRLTPTTPRTTTKAHLTVNVQWNRTPCTLPIPRSSILVRCTTSSYSTFFEVLGVSESASLEEVKAAFRARSKLLHPDVNKLPTAARDFMLLRRAYKTLSTSELRAEYEAKLGMQSVAARDPRFARFERWRREVIPDLRIQLDVWSRSLDGYLAAWRASVEKRERSLERLYSACTDSFRQLQQQTHPTTEDYAYQRPPPPPPQQQQQAPGARLYQEPDLLSMASAASGDAWINVNVDGGGGGGGGGGFGGPSSQFPVILEGVEAMLQQMATELAGIAADSGDGTARVNQEVEKRYQQVSMRYPAYPDIVWMDIWEETSELWMAQSATEAQRCAESGRMWSERLQQLREQLQAVAAAEVIFQVAGAGTGRFNAV</sequence>
<reference evidence="3" key="1">
    <citation type="journal article" date="2021" name="Proc. Natl. Acad. Sci. U.S.A.">
        <title>Three genomes in the algal genus Volvox reveal the fate of a haploid sex-determining region after a transition to homothallism.</title>
        <authorList>
            <person name="Yamamoto K."/>
            <person name="Hamaji T."/>
            <person name="Kawai-Toyooka H."/>
            <person name="Matsuzaki R."/>
            <person name="Takahashi F."/>
            <person name="Nishimura Y."/>
            <person name="Kawachi M."/>
            <person name="Noguchi H."/>
            <person name="Minakuchi Y."/>
            <person name="Umen J.G."/>
            <person name="Toyoda A."/>
            <person name="Nozaki H."/>
        </authorList>
    </citation>
    <scope>NUCLEOTIDE SEQUENCE</scope>
    <source>
        <strain evidence="4">NIES-3785</strain>
        <strain evidence="3">NIES-3786</strain>
    </source>
</reference>
<protein>
    <recommendedName>
        <fullName evidence="2">J domain-containing protein</fullName>
    </recommendedName>
</protein>
<keyword evidence="5" id="KW-1185">Reference proteome</keyword>
<proteinExistence type="predicted"/>
<evidence type="ECO:0000313" key="5">
    <source>
        <dbReference type="Proteomes" id="UP000747110"/>
    </source>
</evidence>
<dbReference type="EMBL" id="BNCP01000059">
    <property type="protein sequence ID" value="GIL90710.1"/>
    <property type="molecule type" value="Genomic_DNA"/>
</dbReference>
<dbReference type="PRINTS" id="PR00625">
    <property type="entry name" value="JDOMAIN"/>
</dbReference>
<dbReference type="Proteomes" id="UP000747110">
    <property type="component" value="Unassembled WGS sequence"/>
</dbReference>
<dbReference type="InterPro" id="IPR036869">
    <property type="entry name" value="J_dom_sf"/>
</dbReference>
<dbReference type="Pfam" id="PF00226">
    <property type="entry name" value="DnaJ"/>
    <property type="match status" value="1"/>
</dbReference>
<dbReference type="CDD" id="cd06257">
    <property type="entry name" value="DnaJ"/>
    <property type="match status" value="1"/>
</dbReference>
<dbReference type="OrthoDB" id="445556at2759"/>
<dbReference type="PANTHER" id="PTHR44825">
    <property type="match status" value="1"/>
</dbReference>
<dbReference type="AlphaFoldDB" id="A0A8J4D0V7"/>
<dbReference type="PROSITE" id="PS50076">
    <property type="entry name" value="DNAJ_2"/>
    <property type="match status" value="1"/>
</dbReference>
<organism evidence="3 5">
    <name type="scientific">Volvox reticuliferus</name>
    <dbReference type="NCBI Taxonomy" id="1737510"/>
    <lineage>
        <taxon>Eukaryota</taxon>
        <taxon>Viridiplantae</taxon>
        <taxon>Chlorophyta</taxon>
        <taxon>core chlorophytes</taxon>
        <taxon>Chlorophyceae</taxon>
        <taxon>CS clade</taxon>
        <taxon>Chlamydomonadales</taxon>
        <taxon>Volvocaceae</taxon>
        <taxon>Volvox</taxon>
    </lineage>
</organism>
<gene>
    <name evidence="3" type="ORF">Vretifemale_18481</name>
    <name evidence="4" type="ORF">Vretimale_15803</name>
</gene>
<evidence type="ECO:0000313" key="4">
    <source>
        <dbReference type="EMBL" id="GIM12448.1"/>
    </source>
</evidence>
<evidence type="ECO:0000256" key="1">
    <source>
        <dbReference type="SAM" id="MobiDB-lite"/>
    </source>
</evidence>
<dbReference type="PANTHER" id="PTHR44825:SF1">
    <property type="entry name" value="DNAJ HOMOLOG SUBFAMILY C MEMBER 4"/>
    <property type="match status" value="1"/>
</dbReference>
<dbReference type="Gene3D" id="1.10.287.110">
    <property type="entry name" value="DnaJ domain"/>
    <property type="match status" value="1"/>
</dbReference>
<evidence type="ECO:0000259" key="2">
    <source>
        <dbReference type="PROSITE" id="PS50076"/>
    </source>
</evidence>
<comment type="caution">
    <text evidence="3">The sequence shown here is derived from an EMBL/GenBank/DDBJ whole genome shotgun (WGS) entry which is preliminary data.</text>
</comment>
<dbReference type="SMART" id="SM00271">
    <property type="entry name" value="DnaJ"/>
    <property type="match status" value="1"/>
</dbReference>
<dbReference type="InterPro" id="IPR001623">
    <property type="entry name" value="DnaJ_domain"/>
</dbReference>
<dbReference type="SUPFAM" id="SSF46565">
    <property type="entry name" value="Chaperone J-domain"/>
    <property type="match status" value="1"/>
</dbReference>
<feature type="domain" description="J" evidence="2">
    <location>
        <begin position="54"/>
        <end position="118"/>
    </location>
</feature>
<name>A0A8J4D0V7_9CHLO</name>
<accession>A0A8J4D0V7</accession>
<evidence type="ECO:0000313" key="3">
    <source>
        <dbReference type="EMBL" id="GIL90710.1"/>
    </source>
</evidence>